<dbReference type="InParanoid" id="A0A0D0E8Z7"/>
<organism evidence="2 3">
    <name type="scientific">Paxillus rubicundulus Ve08.2h10</name>
    <dbReference type="NCBI Taxonomy" id="930991"/>
    <lineage>
        <taxon>Eukaryota</taxon>
        <taxon>Fungi</taxon>
        <taxon>Dikarya</taxon>
        <taxon>Basidiomycota</taxon>
        <taxon>Agaricomycotina</taxon>
        <taxon>Agaricomycetes</taxon>
        <taxon>Agaricomycetidae</taxon>
        <taxon>Boletales</taxon>
        <taxon>Paxilineae</taxon>
        <taxon>Paxillaceae</taxon>
        <taxon>Paxillus</taxon>
    </lineage>
</organism>
<evidence type="ECO:0000256" key="1">
    <source>
        <dbReference type="SAM" id="MobiDB-lite"/>
    </source>
</evidence>
<name>A0A0D0E8Z7_9AGAM</name>
<keyword evidence="3" id="KW-1185">Reference proteome</keyword>
<dbReference type="Proteomes" id="UP000054538">
    <property type="component" value="Unassembled WGS sequence"/>
</dbReference>
<reference evidence="3" key="2">
    <citation type="submission" date="2015-01" db="EMBL/GenBank/DDBJ databases">
        <title>Evolutionary Origins and Diversification of the Mycorrhizal Mutualists.</title>
        <authorList>
            <consortium name="DOE Joint Genome Institute"/>
            <consortium name="Mycorrhizal Genomics Consortium"/>
            <person name="Kohler A."/>
            <person name="Kuo A."/>
            <person name="Nagy L.G."/>
            <person name="Floudas D."/>
            <person name="Copeland A."/>
            <person name="Barry K.W."/>
            <person name="Cichocki N."/>
            <person name="Veneault-Fourrey C."/>
            <person name="LaButti K."/>
            <person name="Lindquist E.A."/>
            <person name="Lipzen A."/>
            <person name="Lundell T."/>
            <person name="Morin E."/>
            <person name="Murat C."/>
            <person name="Riley R."/>
            <person name="Ohm R."/>
            <person name="Sun H."/>
            <person name="Tunlid A."/>
            <person name="Henrissat B."/>
            <person name="Grigoriev I.V."/>
            <person name="Hibbett D.S."/>
            <person name="Martin F."/>
        </authorList>
    </citation>
    <scope>NUCLEOTIDE SEQUENCE [LARGE SCALE GENOMIC DNA]</scope>
    <source>
        <strain evidence="3">Ve08.2h10</strain>
    </source>
</reference>
<dbReference type="AlphaFoldDB" id="A0A0D0E8Z7"/>
<evidence type="ECO:0000313" key="3">
    <source>
        <dbReference type="Proteomes" id="UP000054538"/>
    </source>
</evidence>
<dbReference type="HOGENOM" id="CLU_1960295_0_0_1"/>
<accession>A0A0D0E8Z7</accession>
<dbReference type="EMBL" id="KN824875">
    <property type="protein sequence ID" value="KIK98954.1"/>
    <property type="molecule type" value="Genomic_DNA"/>
</dbReference>
<protein>
    <submittedName>
        <fullName evidence="2">Uncharacterized protein</fullName>
    </submittedName>
</protein>
<sequence>MAWSTAVPLSKNDGGTSRNTAKDWADKPVCRSRSLLTVISMERLFVLVGGGSRGFTEFCKGFNTAQLVRQLRRYSRIYKLFHGFTQALYILAENPQYMRPPREEVKSTIEKDGWSKEHWRRCANLTTS</sequence>
<proteinExistence type="predicted"/>
<reference evidence="2 3" key="1">
    <citation type="submission" date="2014-04" db="EMBL/GenBank/DDBJ databases">
        <authorList>
            <consortium name="DOE Joint Genome Institute"/>
            <person name="Kuo A."/>
            <person name="Kohler A."/>
            <person name="Jargeat P."/>
            <person name="Nagy L.G."/>
            <person name="Floudas D."/>
            <person name="Copeland A."/>
            <person name="Barry K.W."/>
            <person name="Cichocki N."/>
            <person name="Veneault-Fourrey C."/>
            <person name="LaButti K."/>
            <person name="Lindquist E.A."/>
            <person name="Lipzen A."/>
            <person name="Lundell T."/>
            <person name="Morin E."/>
            <person name="Murat C."/>
            <person name="Sun H."/>
            <person name="Tunlid A."/>
            <person name="Henrissat B."/>
            <person name="Grigoriev I.V."/>
            <person name="Hibbett D.S."/>
            <person name="Martin F."/>
            <person name="Nordberg H.P."/>
            <person name="Cantor M.N."/>
            <person name="Hua S.X."/>
        </authorList>
    </citation>
    <scope>NUCLEOTIDE SEQUENCE [LARGE SCALE GENOMIC DNA]</scope>
    <source>
        <strain evidence="2 3">Ve08.2h10</strain>
    </source>
</reference>
<feature type="region of interest" description="Disordered" evidence="1">
    <location>
        <begin position="1"/>
        <end position="22"/>
    </location>
</feature>
<evidence type="ECO:0000313" key="2">
    <source>
        <dbReference type="EMBL" id="KIK98954.1"/>
    </source>
</evidence>
<gene>
    <name evidence="2" type="ORF">PAXRUDRAFT_614157</name>
</gene>
<dbReference type="OrthoDB" id="1844152at2759"/>